<dbReference type="AlphaFoldDB" id="A0A6A6CYS1"/>
<evidence type="ECO:0000313" key="3">
    <source>
        <dbReference type="Proteomes" id="UP000799537"/>
    </source>
</evidence>
<feature type="signal peptide" evidence="1">
    <location>
        <begin position="1"/>
        <end position="23"/>
    </location>
</feature>
<dbReference type="EMBL" id="ML993584">
    <property type="protein sequence ID" value="KAF2171032.1"/>
    <property type="molecule type" value="Genomic_DNA"/>
</dbReference>
<keyword evidence="3" id="KW-1185">Reference proteome</keyword>
<sequence length="247" mass="26986">MALKDSIVVFLLVLFNAIKPSYAQANLNLTVTFYPDTSDSCNSTSNGISFTTASVPNTNECFNLADLFAGNSTFGFRNQTPSTSFDQDSVGLYWRIENVDAYDSQANYSNVLYQQPVTNDNDGEAAGTDAVRYLSVYNAPGCIPSGEPEVQPWVGWTCSSSAEGECGALPYSVASFKVDDASAVNERDGKCWNFALSFSPYMSSLYSLEHAETNFTFSCFIVVVRRVLDGQARQGTEMADYVKTTNL</sequence>
<evidence type="ECO:0000256" key="1">
    <source>
        <dbReference type="SAM" id="SignalP"/>
    </source>
</evidence>
<organism evidence="2 3">
    <name type="scientific">Zasmidium cellare ATCC 36951</name>
    <dbReference type="NCBI Taxonomy" id="1080233"/>
    <lineage>
        <taxon>Eukaryota</taxon>
        <taxon>Fungi</taxon>
        <taxon>Dikarya</taxon>
        <taxon>Ascomycota</taxon>
        <taxon>Pezizomycotina</taxon>
        <taxon>Dothideomycetes</taxon>
        <taxon>Dothideomycetidae</taxon>
        <taxon>Mycosphaerellales</taxon>
        <taxon>Mycosphaerellaceae</taxon>
        <taxon>Zasmidium</taxon>
    </lineage>
</organism>
<dbReference type="RefSeq" id="XP_033671921.1">
    <property type="nucleotide sequence ID" value="XM_033811755.1"/>
</dbReference>
<evidence type="ECO:0008006" key="4">
    <source>
        <dbReference type="Google" id="ProtNLM"/>
    </source>
</evidence>
<keyword evidence="1" id="KW-0732">Signal</keyword>
<proteinExistence type="predicted"/>
<name>A0A6A6CYS1_ZASCE</name>
<reference evidence="2" key="1">
    <citation type="journal article" date="2020" name="Stud. Mycol.">
        <title>101 Dothideomycetes genomes: a test case for predicting lifestyles and emergence of pathogens.</title>
        <authorList>
            <person name="Haridas S."/>
            <person name="Albert R."/>
            <person name="Binder M."/>
            <person name="Bloem J."/>
            <person name="Labutti K."/>
            <person name="Salamov A."/>
            <person name="Andreopoulos B."/>
            <person name="Baker S."/>
            <person name="Barry K."/>
            <person name="Bills G."/>
            <person name="Bluhm B."/>
            <person name="Cannon C."/>
            <person name="Castanera R."/>
            <person name="Culley D."/>
            <person name="Daum C."/>
            <person name="Ezra D."/>
            <person name="Gonzalez J."/>
            <person name="Henrissat B."/>
            <person name="Kuo A."/>
            <person name="Liang C."/>
            <person name="Lipzen A."/>
            <person name="Lutzoni F."/>
            <person name="Magnuson J."/>
            <person name="Mondo S."/>
            <person name="Nolan M."/>
            <person name="Ohm R."/>
            <person name="Pangilinan J."/>
            <person name="Park H.-J."/>
            <person name="Ramirez L."/>
            <person name="Alfaro M."/>
            <person name="Sun H."/>
            <person name="Tritt A."/>
            <person name="Yoshinaga Y."/>
            <person name="Zwiers L.-H."/>
            <person name="Turgeon B."/>
            <person name="Goodwin S."/>
            <person name="Spatafora J."/>
            <person name="Crous P."/>
            <person name="Grigoriev I."/>
        </authorList>
    </citation>
    <scope>NUCLEOTIDE SEQUENCE</scope>
    <source>
        <strain evidence="2">ATCC 36951</strain>
    </source>
</reference>
<dbReference type="Proteomes" id="UP000799537">
    <property type="component" value="Unassembled WGS sequence"/>
</dbReference>
<accession>A0A6A6CYS1</accession>
<protein>
    <recommendedName>
        <fullName evidence="4">Ubiquitin 3 binding protein But2 C-terminal domain-containing protein</fullName>
    </recommendedName>
</protein>
<evidence type="ECO:0000313" key="2">
    <source>
        <dbReference type="EMBL" id="KAF2171032.1"/>
    </source>
</evidence>
<dbReference type="OrthoDB" id="3633429at2759"/>
<feature type="chain" id="PRO_5025673330" description="Ubiquitin 3 binding protein But2 C-terminal domain-containing protein" evidence="1">
    <location>
        <begin position="24"/>
        <end position="247"/>
    </location>
</feature>
<gene>
    <name evidence="2" type="ORF">M409DRAFT_51263</name>
</gene>
<dbReference type="GeneID" id="54565027"/>